<evidence type="ECO:0000256" key="2">
    <source>
        <dbReference type="ARBA" id="ARBA00022801"/>
    </source>
</evidence>
<feature type="domain" description="Phospholipase/carboxylesterase/thioesterase" evidence="3">
    <location>
        <begin position="17"/>
        <end position="219"/>
    </location>
</feature>
<dbReference type="PANTHER" id="PTHR10655">
    <property type="entry name" value="LYSOPHOSPHOLIPASE-RELATED"/>
    <property type="match status" value="1"/>
</dbReference>
<dbReference type="InterPro" id="IPR029058">
    <property type="entry name" value="AB_hydrolase_fold"/>
</dbReference>
<dbReference type="InterPro" id="IPR050565">
    <property type="entry name" value="LYPA1-2/EST-like"/>
</dbReference>
<dbReference type="EMBL" id="BAABWN010000013">
    <property type="protein sequence ID" value="GAA6169552.1"/>
    <property type="molecule type" value="Genomic_DNA"/>
</dbReference>
<comment type="caution">
    <text evidence="4">The sequence shown here is derived from an EMBL/GenBank/DDBJ whole genome shotgun (WGS) entry which is preliminary data.</text>
</comment>
<dbReference type="Pfam" id="PF02230">
    <property type="entry name" value="Abhydrolase_2"/>
    <property type="match status" value="1"/>
</dbReference>
<dbReference type="Proteomes" id="UP001465153">
    <property type="component" value="Unassembled WGS sequence"/>
</dbReference>
<organism evidence="4 5">
    <name type="scientific">Sessilibacter corallicola</name>
    <dbReference type="NCBI Taxonomy" id="2904075"/>
    <lineage>
        <taxon>Bacteria</taxon>
        <taxon>Pseudomonadati</taxon>
        <taxon>Pseudomonadota</taxon>
        <taxon>Gammaproteobacteria</taxon>
        <taxon>Cellvibrionales</taxon>
        <taxon>Cellvibrionaceae</taxon>
        <taxon>Sessilibacter</taxon>
    </lineage>
</organism>
<gene>
    <name evidence="4" type="ORF">NBRC116591_33630</name>
</gene>
<name>A0ABQ0AD25_9GAMM</name>
<dbReference type="RefSeq" id="WP_353304054.1">
    <property type="nucleotide sequence ID" value="NZ_BAABWN010000013.1"/>
</dbReference>
<dbReference type="SUPFAM" id="SSF53474">
    <property type="entry name" value="alpha/beta-Hydrolases"/>
    <property type="match status" value="1"/>
</dbReference>
<keyword evidence="5" id="KW-1185">Reference proteome</keyword>
<evidence type="ECO:0000259" key="3">
    <source>
        <dbReference type="Pfam" id="PF02230"/>
    </source>
</evidence>
<sequence length="221" mass="24397">MSEETYLPCIEVETGSDISASVIWLHGLGASGHDFEPIVPYLHFPKDLGVRFIFPHAPQIPVTINNGVVMPAWYDILDISLGRKVDEPQLRASAKATQSLIEREISRGIKSDRIILAGFSQGGAVVYEAALSFDQPLAGLMILSSYFATADSIQLNEANKNIPIHIFHGTHDPVVPESLAREAINRLNDFGFTSNYKTYPIEHSVSPEEISDMSTWMQSVL</sequence>
<dbReference type="InterPro" id="IPR003140">
    <property type="entry name" value="PLipase/COase/thioEstase"/>
</dbReference>
<evidence type="ECO:0000313" key="4">
    <source>
        <dbReference type="EMBL" id="GAA6169552.1"/>
    </source>
</evidence>
<evidence type="ECO:0000256" key="1">
    <source>
        <dbReference type="ARBA" id="ARBA00006499"/>
    </source>
</evidence>
<proteinExistence type="inferred from homology"/>
<dbReference type="GO" id="GO:0016787">
    <property type="term" value="F:hydrolase activity"/>
    <property type="evidence" value="ECO:0007669"/>
    <property type="project" value="UniProtKB-KW"/>
</dbReference>
<reference evidence="4 5" key="1">
    <citation type="submission" date="2024-04" db="EMBL/GenBank/DDBJ databases">
        <title>Draft genome sequence of Sessilibacter corallicola NBRC 116591.</title>
        <authorList>
            <person name="Miyakawa T."/>
            <person name="Kusuya Y."/>
            <person name="Miura T."/>
        </authorList>
    </citation>
    <scope>NUCLEOTIDE SEQUENCE [LARGE SCALE GENOMIC DNA]</scope>
    <source>
        <strain evidence="4 5">KU-00831-HH</strain>
    </source>
</reference>
<protein>
    <submittedName>
        <fullName evidence="4">Alpha/beta hydrolase</fullName>
    </submittedName>
</protein>
<accession>A0ABQ0AD25</accession>
<dbReference type="PANTHER" id="PTHR10655:SF17">
    <property type="entry name" value="LYSOPHOSPHOLIPASE-LIKE PROTEIN 1"/>
    <property type="match status" value="1"/>
</dbReference>
<evidence type="ECO:0000313" key="5">
    <source>
        <dbReference type="Proteomes" id="UP001465153"/>
    </source>
</evidence>
<comment type="similarity">
    <text evidence="1">Belongs to the AB hydrolase superfamily. AB hydrolase 2 family.</text>
</comment>
<dbReference type="Gene3D" id="3.40.50.1820">
    <property type="entry name" value="alpha/beta hydrolase"/>
    <property type="match status" value="1"/>
</dbReference>
<keyword evidence="2 4" id="KW-0378">Hydrolase</keyword>